<comment type="caution">
    <text evidence="1">The sequence shown here is derived from an EMBL/GenBank/DDBJ whole genome shotgun (WGS) entry which is preliminary data.</text>
</comment>
<dbReference type="AlphaFoldDB" id="A0A919PY41"/>
<keyword evidence="2" id="KW-1185">Reference proteome</keyword>
<dbReference type="EMBL" id="BONQ01000172">
    <property type="protein sequence ID" value="GIG52214.1"/>
    <property type="molecule type" value="Genomic_DNA"/>
</dbReference>
<dbReference type="Gene3D" id="1.10.1200.20">
    <property type="entry name" value="Colicin E immunity protein"/>
    <property type="match status" value="1"/>
</dbReference>
<evidence type="ECO:0000313" key="2">
    <source>
        <dbReference type="Proteomes" id="UP000660611"/>
    </source>
</evidence>
<accession>A0A919PY41</accession>
<dbReference type="Proteomes" id="UP000660611">
    <property type="component" value="Unassembled WGS sequence"/>
</dbReference>
<name>A0A919PY41_9ACTN</name>
<protein>
    <submittedName>
        <fullName evidence="1">Uncharacterized protein</fullName>
    </submittedName>
</protein>
<organism evidence="1 2">
    <name type="scientific">Dactylosporangium siamense</name>
    <dbReference type="NCBI Taxonomy" id="685454"/>
    <lineage>
        <taxon>Bacteria</taxon>
        <taxon>Bacillati</taxon>
        <taxon>Actinomycetota</taxon>
        <taxon>Actinomycetes</taxon>
        <taxon>Micromonosporales</taxon>
        <taxon>Micromonosporaceae</taxon>
        <taxon>Dactylosporangium</taxon>
    </lineage>
</organism>
<dbReference type="InterPro" id="IPR035900">
    <property type="entry name" value="Colicin_E_sf"/>
</dbReference>
<reference evidence="1" key="1">
    <citation type="submission" date="2021-01" db="EMBL/GenBank/DDBJ databases">
        <title>Whole genome shotgun sequence of Dactylosporangium siamense NBRC 106093.</title>
        <authorList>
            <person name="Komaki H."/>
            <person name="Tamura T."/>
        </authorList>
    </citation>
    <scope>NUCLEOTIDE SEQUENCE</scope>
    <source>
        <strain evidence="1">NBRC 106093</strain>
    </source>
</reference>
<gene>
    <name evidence="1" type="ORF">Dsi01nite_102550</name>
</gene>
<sequence>MLRPELTPPVVPPQRLASLSAAIERICEAPTDAAIAAFNADTGHAYTVADFVCFWEWRDLEEFALEAARPAWPRVQDITHAEVTELVRRIIEGDPADQPYHLLLLQTNVTHPRAADLVLHPPPDLAEASPAAIADAILRYRPIAL</sequence>
<proteinExistence type="predicted"/>
<evidence type="ECO:0000313" key="1">
    <source>
        <dbReference type="EMBL" id="GIG52214.1"/>
    </source>
</evidence>